<dbReference type="SUPFAM" id="SSF53448">
    <property type="entry name" value="Nucleotide-diphospho-sugar transferases"/>
    <property type="match status" value="2"/>
</dbReference>
<evidence type="ECO:0000313" key="7">
    <source>
        <dbReference type="EMBL" id="GEA89673.1"/>
    </source>
</evidence>
<comment type="similarity">
    <text evidence="2">Belongs to the glycosyltransferase 2 family.</text>
</comment>
<dbReference type="CDD" id="cd00761">
    <property type="entry name" value="Glyco_tranf_GTA_type"/>
    <property type="match status" value="2"/>
</dbReference>
<dbReference type="GO" id="GO:0016757">
    <property type="term" value="F:glycosyltransferase activity"/>
    <property type="evidence" value="ECO:0007669"/>
    <property type="project" value="UniProtKB-KW"/>
</dbReference>
<dbReference type="EMBL" id="BJLR01000035">
    <property type="protein sequence ID" value="GEA89673.1"/>
    <property type="molecule type" value="Genomic_DNA"/>
</dbReference>
<dbReference type="PANTHER" id="PTHR43179:SF12">
    <property type="entry name" value="GALACTOFURANOSYLTRANSFERASE GLFT2"/>
    <property type="match status" value="1"/>
</dbReference>
<evidence type="ECO:0000313" key="8">
    <source>
        <dbReference type="Proteomes" id="UP000317046"/>
    </source>
</evidence>
<dbReference type="Pfam" id="PF00535">
    <property type="entry name" value="Glycos_transf_2"/>
    <property type="match status" value="2"/>
</dbReference>
<accession>A0A4Y3KZW8</accession>
<dbReference type="InterPro" id="IPR029044">
    <property type="entry name" value="Nucleotide-diphossugar_trans"/>
</dbReference>
<dbReference type="Proteomes" id="UP000317046">
    <property type="component" value="Unassembled WGS sequence"/>
</dbReference>
<feature type="region of interest" description="Disordered" evidence="5">
    <location>
        <begin position="326"/>
        <end position="345"/>
    </location>
</feature>
<evidence type="ECO:0000256" key="5">
    <source>
        <dbReference type="SAM" id="MobiDB-lite"/>
    </source>
</evidence>
<protein>
    <recommendedName>
        <fullName evidence="6">Glycosyltransferase 2-like domain-containing protein</fullName>
    </recommendedName>
</protein>
<comment type="caution">
    <text evidence="7">The sequence shown here is derived from an EMBL/GenBank/DDBJ whole genome shotgun (WGS) entry which is preliminary data.</text>
</comment>
<gene>
    <name evidence="7" type="ORF">CCE01nite_36220</name>
</gene>
<keyword evidence="4" id="KW-0808">Transferase</keyword>
<dbReference type="RefSeq" id="WP_141372781.1">
    <property type="nucleotide sequence ID" value="NZ_BJLR01000035.1"/>
</dbReference>
<comment type="pathway">
    <text evidence="1">Cell wall biogenesis; cell wall polysaccharide biosynthesis.</text>
</comment>
<dbReference type="InterPro" id="IPR001173">
    <property type="entry name" value="Glyco_trans_2-like"/>
</dbReference>
<keyword evidence="3" id="KW-0328">Glycosyltransferase</keyword>
<evidence type="ECO:0000256" key="4">
    <source>
        <dbReference type="ARBA" id="ARBA00022679"/>
    </source>
</evidence>
<name>A0A4Y3KZW8_9CELL</name>
<dbReference type="PANTHER" id="PTHR43179">
    <property type="entry name" value="RHAMNOSYLTRANSFERASE WBBL"/>
    <property type="match status" value="1"/>
</dbReference>
<evidence type="ECO:0000256" key="1">
    <source>
        <dbReference type="ARBA" id="ARBA00004776"/>
    </source>
</evidence>
<keyword evidence="8" id="KW-1185">Reference proteome</keyword>
<feature type="domain" description="Glycosyltransferase 2-like" evidence="6">
    <location>
        <begin position="349"/>
        <end position="477"/>
    </location>
</feature>
<evidence type="ECO:0000259" key="6">
    <source>
        <dbReference type="Pfam" id="PF00535"/>
    </source>
</evidence>
<reference evidence="7" key="1">
    <citation type="submission" date="2019-06" db="EMBL/GenBank/DDBJ databases">
        <title>Whole genome shotgun sequence of Cellulomonas cellasea NBRC 3753.</title>
        <authorList>
            <person name="Hosoyama A."/>
            <person name="Uohara A."/>
            <person name="Ohji S."/>
            <person name="Ichikawa N."/>
        </authorList>
    </citation>
    <scope>NUCLEOTIDE SEQUENCE [LARGE SCALE GENOMIC DNA]</scope>
    <source>
        <strain evidence="7">NBRC 3753</strain>
    </source>
</reference>
<proteinExistence type="inferred from homology"/>
<evidence type="ECO:0000256" key="2">
    <source>
        <dbReference type="ARBA" id="ARBA00006739"/>
    </source>
</evidence>
<sequence length="688" mass="72675">MVESDEQQDGPGPSGEAAALSVTVAVLTYLRPDDLREVLPTLVAQAAGLGPRARVLVVDNDPAGSAREVVEALATGARYVHEPEPGIAHARNRALDEAAGDDLLVFVDDDERPCDGWLRLLVEQYLVDRPGAVVGPVVSEYVVEPDRWVRAGRFFDRRRLATGTEVTLAATNNLLLDMHQVTAAGLRFDARFGLTGGSDTLFTHQAVARGLRMVWCDEAVVTDVVPASRVTRSWVLRRAYRSGNGWTRVSVLVAGSPAARLRTRASILAQGSVRVAAGAGQTALGVVTRSLAHEARGRRTLARGSGMLAGLVGHVYAEYARPGTPAPAQPLATGGTVPRTDEPSTGKVTVAIATFRRPATLAHALDRVVEQAERLGPDVRVLVVDNDPDASARELVTGTWSGRVDYCHEPRPGLAAVRNHALDAGASSDAVVFFDDDEVPRDGWLEHLLDAWRRWGCAAVAGPTVRRLAEPVDPWVRASGFFELRPPGPSGTVVPGAGAGNLLLDLRVLRRHGLRFDERFGASGGEDSMLTRALGAQGEVVRWCAEAVAEEPVADERATRAWVLRRAYRTGTTWSAVLLALRGTRAARARQRLVLAAHGAALLVRGGVRAVGGLLTRSLARRAQGEVHVASGWGALVGAAGVTYAEYARGRDVGAGAAPATAERAGGPSVAVPAGAHDACVPAVVAGS</sequence>
<feature type="domain" description="Glycosyltransferase 2-like" evidence="6">
    <location>
        <begin position="23"/>
        <end position="159"/>
    </location>
</feature>
<organism evidence="7 8">
    <name type="scientific">Cellulomonas cellasea</name>
    <dbReference type="NCBI Taxonomy" id="43670"/>
    <lineage>
        <taxon>Bacteria</taxon>
        <taxon>Bacillati</taxon>
        <taxon>Actinomycetota</taxon>
        <taxon>Actinomycetes</taxon>
        <taxon>Micrococcales</taxon>
        <taxon>Cellulomonadaceae</taxon>
        <taxon>Cellulomonas</taxon>
    </lineage>
</organism>
<dbReference type="AlphaFoldDB" id="A0A4Y3KZW8"/>
<evidence type="ECO:0000256" key="3">
    <source>
        <dbReference type="ARBA" id="ARBA00022676"/>
    </source>
</evidence>
<dbReference type="Gene3D" id="3.90.550.10">
    <property type="entry name" value="Spore Coat Polysaccharide Biosynthesis Protein SpsA, Chain A"/>
    <property type="match status" value="2"/>
</dbReference>